<proteinExistence type="predicted"/>
<keyword evidence="1" id="KW-0732">Signal</keyword>
<dbReference type="Proteomes" id="UP000294914">
    <property type="component" value="Unassembled WGS sequence"/>
</dbReference>
<dbReference type="EMBL" id="SOQX01000001">
    <property type="protein sequence ID" value="TDY04073.1"/>
    <property type="molecule type" value="Genomic_DNA"/>
</dbReference>
<sequence length="109" mass="12234">MFNKTGRIVLLWIMAGVMVPAAAQLDDPTRPPGYRLPGGTQTGPSWHVNTIKIGERERIAIINGKRVRVGDSVDGARVMDIQPGHVRLRYKQEVIAIRLVPETIHKQFR</sequence>
<accession>A0A4R8J2I6</accession>
<evidence type="ECO:0000313" key="3">
    <source>
        <dbReference type="Proteomes" id="UP000294914"/>
    </source>
</evidence>
<comment type="caution">
    <text evidence="2">The sequence shown here is derived from an EMBL/GenBank/DDBJ whole genome shotgun (WGS) entry which is preliminary data.</text>
</comment>
<feature type="chain" id="PRO_5020314666" description="MSHA biogenesis protein MshK" evidence="1">
    <location>
        <begin position="24"/>
        <end position="109"/>
    </location>
</feature>
<dbReference type="AlphaFoldDB" id="A0A4R8J2I6"/>
<name>A0A4R8J2I6_9GAMM</name>
<evidence type="ECO:0008006" key="4">
    <source>
        <dbReference type="Google" id="ProtNLM"/>
    </source>
</evidence>
<evidence type="ECO:0000313" key="2">
    <source>
        <dbReference type="EMBL" id="TDY04073.1"/>
    </source>
</evidence>
<organism evidence="2 3">
    <name type="scientific">Thiohalophilus thiocyanatoxydans</name>
    <dbReference type="NCBI Taxonomy" id="381308"/>
    <lineage>
        <taxon>Bacteria</taxon>
        <taxon>Pseudomonadati</taxon>
        <taxon>Pseudomonadota</taxon>
        <taxon>Gammaproteobacteria</taxon>
        <taxon>Thiohalomonadales</taxon>
        <taxon>Thiohalophilaceae</taxon>
        <taxon>Thiohalophilus</taxon>
    </lineage>
</organism>
<evidence type="ECO:0000256" key="1">
    <source>
        <dbReference type="SAM" id="SignalP"/>
    </source>
</evidence>
<protein>
    <recommendedName>
        <fullName evidence="4">MSHA biogenesis protein MshK</fullName>
    </recommendedName>
</protein>
<dbReference type="OrthoDB" id="5772187at2"/>
<reference evidence="2 3" key="1">
    <citation type="submission" date="2019-03" db="EMBL/GenBank/DDBJ databases">
        <title>Genomic Encyclopedia of Type Strains, Phase IV (KMG-IV): sequencing the most valuable type-strain genomes for metagenomic binning, comparative biology and taxonomic classification.</title>
        <authorList>
            <person name="Goeker M."/>
        </authorList>
    </citation>
    <scope>NUCLEOTIDE SEQUENCE [LARGE SCALE GENOMIC DNA]</scope>
    <source>
        <strain evidence="2 3">DSM 16326</strain>
    </source>
</reference>
<keyword evidence="3" id="KW-1185">Reference proteome</keyword>
<dbReference type="RefSeq" id="WP_134080663.1">
    <property type="nucleotide sequence ID" value="NZ_SOQX01000001.1"/>
</dbReference>
<gene>
    <name evidence="2" type="ORF">EDC23_0445</name>
</gene>
<feature type="signal peptide" evidence="1">
    <location>
        <begin position="1"/>
        <end position="23"/>
    </location>
</feature>